<reference evidence="2 3" key="1">
    <citation type="submission" date="2014-09" db="EMBL/GenBank/DDBJ databases">
        <authorList>
            <person name="Ellenberger Sabrina"/>
        </authorList>
    </citation>
    <scope>NUCLEOTIDE SEQUENCE [LARGE SCALE GENOMIC DNA]</scope>
    <source>
        <strain evidence="2 3">CBS 412.66</strain>
    </source>
</reference>
<proteinExistence type="predicted"/>
<evidence type="ECO:0008006" key="4">
    <source>
        <dbReference type="Google" id="ProtNLM"/>
    </source>
</evidence>
<feature type="compositionally biased region" description="Polar residues" evidence="1">
    <location>
        <begin position="1"/>
        <end position="23"/>
    </location>
</feature>
<sequence length="72" mass="7513">MSNTPITKADAQNVQSMASTQGYDTGKGSVAANAQSFGDKNLEAAKKATEKGFATQSSEDKDTTKPGTELQK</sequence>
<protein>
    <recommendedName>
        <fullName evidence="4">SMP domain-containing protein</fullName>
    </recommendedName>
</protein>
<name>A0A0B7NUH7_9FUNG</name>
<evidence type="ECO:0000256" key="1">
    <source>
        <dbReference type="SAM" id="MobiDB-lite"/>
    </source>
</evidence>
<gene>
    <name evidence="2" type="primary">PARPA_13487.1 scaffold 46870</name>
</gene>
<dbReference type="OrthoDB" id="2273813at2759"/>
<evidence type="ECO:0000313" key="3">
    <source>
        <dbReference type="Proteomes" id="UP000054107"/>
    </source>
</evidence>
<dbReference type="EMBL" id="LN734014">
    <property type="protein sequence ID" value="CEP19175.1"/>
    <property type="molecule type" value="Genomic_DNA"/>
</dbReference>
<dbReference type="AlphaFoldDB" id="A0A0B7NUH7"/>
<keyword evidence="3" id="KW-1185">Reference proteome</keyword>
<dbReference type="Proteomes" id="UP000054107">
    <property type="component" value="Unassembled WGS sequence"/>
</dbReference>
<evidence type="ECO:0000313" key="2">
    <source>
        <dbReference type="EMBL" id="CEP19175.1"/>
    </source>
</evidence>
<feature type="region of interest" description="Disordered" evidence="1">
    <location>
        <begin position="48"/>
        <end position="72"/>
    </location>
</feature>
<accession>A0A0B7NUH7</accession>
<organism evidence="2 3">
    <name type="scientific">Parasitella parasitica</name>
    <dbReference type="NCBI Taxonomy" id="35722"/>
    <lineage>
        <taxon>Eukaryota</taxon>
        <taxon>Fungi</taxon>
        <taxon>Fungi incertae sedis</taxon>
        <taxon>Mucoromycota</taxon>
        <taxon>Mucoromycotina</taxon>
        <taxon>Mucoromycetes</taxon>
        <taxon>Mucorales</taxon>
        <taxon>Mucorineae</taxon>
        <taxon>Mucoraceae</taxon>
        <taxon>Parasitella</taxon>
    </lineage>
</organism>
<feature type="region of interest" description="Disordered" evidence="1">
    <location>
        <begin position="1"/>
        <end position="34"/>
    </location>
</feature>